<dbReference type="STRING" id="4072.A0A2G2YNB3"/>
<dbReference type="Gene3D" id="1.10.238.10">
    <property type="entry name" value="EF-hand"/>
    <property type="match status" value="1"/>
</dbReference>
<dbReference type="Proteomes" id="UP000222542">
    <property type="component" value="Unassembled WGS sequence"/>
</dbReference>
<sequence length="122" mass="13839">MEKDLSNDQISSMKEAFTLFDTDDDGKMTTESQMMDATTSVGETNIAASSRANAPTTMAPTEKPEKFSGIDFKRWQQKMFFYLTTLCLPWFNSKTLLRNYILSGLLDDLYNVYSGTKTSKEL</sequence>
<evidence type="ECO:0000313" key="3">
    <source>
        <dbReference type="Proteomes" id="UP000222542"/>
    </source>
</evidence>
<protein>
    <recommendedName>
        <fullName evidence="4">EF-hand domain-containing protein</fullName>
    </recommendedName>
</protein>
<organism evidence="2 3">
    <name type="scientific">Capsicum annuum</name>
    <name type="common">Capsicum pepper</name>
    <dbReference type="NCBI Taxonomy" id="4072"/>
    <lineage>
        <taxon>Eukaryota</taxon>
        <taxon>Viridiplantae</taxon>
        <taxon>Streptophyta</taxon>
        <taxon>Embryophyta</taxon>
        <taxon>Tracheophyta</taxon>
        <taxon>Spermatophyta</taxon>
        <taxon>Magnoliopsida</taxon>
        <taxon>eudicotyledons</taxon>
        <taxon>Gunneridae</taxon>
        <taxon>Pentapetalae</taxon>
        <taxon>asterids</taxon>
        <taxon>lamiids</taxon>
        <taxon>Solanales</taxon>
        <taxon>Solanaceae</taxon>
        <taxon>Solanoideae</taxon>
        <taxon>Capsiceae</taxon>
        <taxon>Capsicum</taxon>
    </lineage>
</organism>
<name>A0A2G2YNB3_CAPAN</name>
<proteinExistence type="predicted"/>
<dbReference type="SUPFAM" id="SSF47473">
    <property type="entry name" value="EF-hand"/>
    <property type="match status" value="1"/>
</dbReference>
<dbReference type="AlphaFoldDB" id="A0A2G2YNB3"/>
<keyword evidence="3" id="KW-1185">Reference proteome</keyword>
<dbReference type="Gramene" id="PHT71185">
    <property type="protein sequence ID" value="PHT71185"/>
    <property type="gene ID" value="T459_26289"/>
</dbReference>
<dbReference type="InterPro" id="IPR011992">
    <property type="entry name" value="EF-hand-dom_pair"/>
</dbReference>
<reference evidence="2 3" key="1">
    <citation type="journal article" date="2014" name="Nat. Genet.">
        <title>Genome sequence of the hot pepper provides insights into the evolution of pungency in Capsicum species.</title>
        <authorList>
            <person name="Kim S."/>
            <person name="Park M."/>
            <person name="Yeom S.I."/>
            <person name="Kim Y.M."/>
            <person name="Lee J.M."/>
            <person name="Lee H.A."/>
            <person name="Seo E."/>
            <person name="Choi J."/>
            <person name="Cheong K."/>
            <person name="Kim K.T."/>
            <person name="Jung K."/>
            <person name="Lee G.W."/>
            <person name="Oh S.K."/>
            <person name="Bae C."/>
            <person name="Kim S.B."/>
            <person name="Lee H.Y."/>
            <person name="Kim S.Y."/>
            <person name="Kim M.S."/>
            <person name="Kang B.C."/>
            <person name="Jo Y.D."/>
            <person name="Yang H.B."/>
            <person name="Jeong H.J."/>
            <person name="Kang W.H."/>
            <person name="Kwon J.K."/>
            <person name="Shin C."/>
            <person name="Lim J.Y."/>
            <person name="Park J.H."/>
            <person name="Huh J.H."/>
            <person name="Kim J.S."/>
            <person name="Kim B.D."/>
            <person name="Cohen O."/>
            <person name="Paran I."/>
            <person name="Suh M.C."/>
            <person name="Lee S.B."/>
            <person name="Kim Y.K."/>
            <person name="Shin Y."/>
            <person name="Noh S.J."/>
            <person name="Park J."/>
            <person name="Seo Y.S."/>
            <person name="Kwon S.Y."/>
            <person name="Kim H.A."/>
            <person name="Park J.M."/>
            <person name="Kim H.J."/>
            <person name="Choi S.B."/>
            <person name="Bosland P.W."/>
            <person name="Reeves G."/>
            <person name="Jo S.H."/>
            <person name="Lee B.W."/>
            <person name="Cho H.T."/>
            <person name="Choi H.S."/>
            <person name="Lee M.S."/>
            <person name="Yu Y."/>
            <person name="Do Choi Y."/>
            <person name="Park B.S."/>
            <person name="van Deynze A."/>
            <person name="Ashrafi H."/>
            <person name="Hill T."/>
            <person name="Kim W.T."/>
            <person name="Pai H.S."/>
            <person name="Ahn H.K."/>
            <person name="Yeam I."/>
            <person name="Giovannoni J.J."/>
            <person name="Rose J.K."/>
            <person name="Sorensen I."/>
            <person name="Lee S.J."/>
            <person name="Kim R.W."/>
            <person name="Choi I.Y."/>
            <person name="Choi B.S."/>
            <person name="Lim J.S."/>
            <person name="Lee Y.H."/>
            <person name="Choi D."/>
        </authorList>
    </citation>
    <scope>NUCLEOTIDE SEQUENCE [LARGE SCALE GENOMIC DNA]</scope>
    <source>
        <strain evidence="3">cv. CM334</strain>
    </source>
</reference>
<feature type="compositionally biased region" description="Polar residues" evidence="1">
    <location>
        <begin position="40"/>
        <end position="59"/>
    </location>
</feature>
<evidence type="ECO:0000256" key="1">
    <source>
        <dbReference type="SAM" id="MobiDB-lite"/>
    </source>
</evidence>
<evidence type="ECO:0008006" key="4">
    <source>
        <dbReference type="Google" id="ProtNLM"/>
    </source>
</evidence>
<comment type="caution">
    <text evidence="2">The sequence shown here is derived from an EMBL/GenBank/DDBJ whole genome shotgun (WGS) entry which is preliminary data.</text>
</comment>
<accession>A0A2G2YNB3</accession>
<evidence type="ECO:0000313" key="2">
    <source>
        <dbReference type="EMBL" id="PHT71185.1"/>
    </source>
</evidence>
<reference evidence="2 3" key="2">
    <citation type="journal article" date="2017" name="Genome Biol.">
        <title>New reference genome sequences of hot pepper reveal the massive evolution of plant disease-resistance genes by retroduplication.</title>
        <authorList>
            <person name="Kim S."/>
            <person name="Park J."/>
            <person name="Yeom S.I."/>
            <person name="Kim Y.M."/>
            <person name="Seo E."/>
            <person name="Kim K.T."/>
            <person name="Kim M.S."/>
            <person name="Lee J.M."/>
            <person name="Cheong K."/>
            <person name="Shin H.S."/>
            <person name="Kim S.B."/>
            <person name="Han K."/>
            <person name="Lee J."/>
            <person name="Park M."/>
            <person name="Lee H.A."/>
            <person name="Lee H.Y."/>
            <person name="Lee Y."/>
            <person name="Oh S."/>
            <person name="Lee J.H."/>
            <person name="Choi E."/>
            <person name="Choi E."/>
            <person name="Lee S.E."/>
            <person name="Jeon J."/>
            <person name="Kim H."/>
            <person name="Choi G."/>
            <person name="Song H."/>
            <person name="Lee J."/>
            <person name="Lee S.C."/>
            <person name="Kwon J.K."/>
            <person name="Lee H.Y."/>
            <person name="Koo N."/>
            <person name="Hong Y."/>
            <person name="Kim R.W."/>
            <person name="Kang W.H."/>
            <person name="Huh J.H."/>
            <person name="Kang B.C."/>
            <person name="Yang T.J."/>
            <person name="Lee Y.H."/>
            <person name="Bennetzen J.L."/>
            <person name="Choi D."/>
        </authorList>
    </citation>
    <scope>NUCLEOTIDE SEQUENCE [LARGE SCALE GENOMIC DNA]</scope>
    <source>
        <strain evidence="3">cv. CM334</strain>
    </source>
</reference>
<dbReference type="EMBL" id="AYRZ02000010">
    <property type="protein sequence ID" value="PHT71185.1"/>
    <property type="molecule type" value="Genomic_DNA"/>
</dbReference>
<feature type="region of interest" description="Disordered" evidence="1">
    <location>
        <begin position="40"/>
        <end position="63"/>
    </location>
</feature>
<gene>
    <name evidence="2" type="ORF">T459_26289</name>
</gene>